<keyword evidence="5" id="KW-0732">Signal</keyword>
<feature type="signal peptide" evidence="5">
    <location>
        <begin position="1"/>
        <end position="27"/>
    </location>
</feature>
<name>A0A6A6DHQ1_9PEZI</name>
<dbReference type="Pfam" id="PF01979">
    <property type="entry name" value="Amidohydro_1"/>
    <property type="match status" value="1"/>
</dbReference>
<keyword evidence="8" id="KW-1185">Reference proteome</keyword>
<dbReference type="InterPro" id="IPR051607">
    <property type="entry name" value="Metallo-dep_hydrolases"/>
</dbReference>
<proteinExistence type="predicted"/>
<evidence type="ECO:0000313" key="7">
    <source>
        <dbReference type="EMBL" id="KAF2177480.1"/>
    </source>
</evidence>
<keyword evidence="4" id="KW-0862">Zinc</keyword>
<sequence>MLLFMHSPTFRCLVALCFCGILGVSRASSILFSGGTIIAFDQATEALQVLRNSSVLVVDDRIVSLFDSRLDVTIPEGTEEIDVTGKIVSPGFVDTHRHGWQTGFKTIASNTSLSEYFVRYGEFASQDKLTAEDVYIGQLAGLLQTLNAGVTTILDHAHGSWSDETAQAGLDGSIDSGARVFHGFTVHALTNGYSITDQLAKLQSVAQEGKFKNTSVSLGLAYDGFSTATAEEVNSVIDAAKQANVSVVTTHYGSGPWGSDNSPEVLHSYNFLNISTPIVFSHANFLTTQGASLLRSTNQYVSTAPESKSHFGVGPQTAYHIQDQAALGVDTHSTFSADIITQARIWLQTVRRTLYVQVLDKWNVPTNNPMSVNQAFLLATRHGGLALRRQDIGILAEGAKADVVVFSGDSPGLLGWVDPVAAVVLHSHVGDIEHVLVEGRFVKRDGKLMVGNYAGIQQRFLKSARRLQHLWKETPYPALEGAFNDIADYEPVKEVDTLRGDGTGRGCHLAGFH</sequence>
<dbReference type="InterPro" id="IPR032466">
    <property type="entry name" value="Metal_Hydrolase"/>
</dbReference>
<feature type="chain" id="PRO_5025640618" evidence="5">
    <location>
        <begin position="28"/>
        <end position="513"/>
    </location>
</feature>
<evidence type="ECO:0000256" key="2">
    <source>
        <dbReference type="ARBA" id="ARBA00022723"/>
    </source>
</evidence>
<evidence type="ECO:0000256" key="3">
    <source>
        <dbReference type="ARBA" id="ARBA00022801"/>
    </source>
</evidence>
<dbReference type="Gene3D" id="3.20.20.140">
    <property type="entry name" value="Metal-dependent hydrolases"/>
    <property type="match status" value="1"/>
</dbReference>
<protein>
    <submittedName>
        <fullName evidence="7">Amidohydrolase-like protein</fullName>
    </submittedName>
</protein>
<dbReference type="Proteomes" id="UP000800200">
    <property type="component" value="Unassembled WGS sequence"/>
</dbReference>
<evidence type="ECO:0000259" key="6">
    <source>
        <dbReference type="Pfam" id="PF01979"/>
    </source>
</evidence>
<keyword evidence="2" id="KW-0479">Metal-binding</keyword>
<feature type="domain" description="Amidohydrolase-related" evidence="6">
    <location>
        <begin position="87"/>
        <end position="442"/>
    </location>
</feature>
<reference evidence="7" key="1">
    <citation type="journal article" date="2020" name="Stud. Mycol.">
        <title>101 Dothideomycetes genomes: a test case for predicting lifestyles and emergence of pathogens.</title>
        <authorList>
            <person name="Haridas S."/>
            <person name="Albert R."/>
            <person name="Binder M."/>
            <person name="Bloem J."/>
            <person name="Labutti K."/>
            <person name="Salamov A."/>
            <person name="Andreopoulos B."/>
            <person name="Baker S."/>
            <person name="Barry K."/>
            <person name="Bills G."/>
            <person name="Bluhm B."/>
            <person name="Cannon C."/>
            <person name="Castanera R."/>
            <person name="Culley D."/>
            <person name="Daum C."/>
            <person name="Ezra D."/>
            <person name="Gonzalez J."/>
            <person name="Henrissat B."/>
            <person name="Kuo A."/>
            <person name="Liang C."/>
            <person name="Lipzen A."/>
            <person name="Lutzoni F."/>
            <person name="Magnuson J."/>
            <person name="Mondo S."/>
            <person name="Nolan M."/>
            <person name="Ohm R."/>
            <person name="Pangilinan J."/>
            <person name="Park H.-J."/>
            <person name="Ramirez L."/>
            <person name="Alfaro M."/>
            <person name="Sun H."/>
            <person name="Tritt A."/>
            <person name="Yoshinaga Y."/>
            <person name="Zwiers L.-H."/>
            <person name="Turgeon B."/>
            <person name="Goodwin S."/>
            <person name="Spatafora J."/>
            <person name="Crous P."/>
            <person name="Grigoriev I."/>
        </authorList>
    </citation>
    <scope>NUCLEOTIDE SEQUENCE</scope>
    <source>
        <strain evidence="7">CBS 207.26</strain>
    </source>
</reference>
<dbReference type="GO" id="GO:0005829">
    <property type="term" value="C:cytosol"/>
    <property type="evidence" value="ECO:0007669"/>
    <property type="project" value="TreeGrafter"/>
</dbReference>
<evidence type="ECO:0000256" key="1">
    <source>
        <dbReference type="ARBA" id="ARBA00001947"/>
    </source>
</evidence>
<dbReference type="SUPFAM" id="SSF51556">
    <property type="entry name" value="Metallo-dependent hydrolases"/>
    <property type="match status" value="1"/>
</dbReference>
<dbReference type="SUPFAM" id="SSF51338">
    <property type="entry name" value="Composite domain of metallo-dependent hydrolases"/>
    <property type="match status" value="2"/>
</dbReference>
<organism evidence="7 8">
    <name type="scientific">Zopfia rhizophila CBS 207.26</name>
    <dbReference type="NCBI Taxonomy" id="1314779"/>
    <lineage>
        <taxon>Eukaryota</taxon>
        <taxon>Fungi</taxon>
        <taxon>Dikarya</taxon>
        <taxon>Ascomycota</taxon>
        <taxon>Pezizomycotina</taxon>
        <taxon>Dothideomycetes</taxon>
        <taxon>Dothideomycetes incertae sedis</taxon>
        <taxon>Zopfiaceae</taxon>
        <taxon>Zopfia</taxon>
    </lineage>
</organism>
<evidence type="ECO:0000313" key="8">
    <source>
        <dbReference type="Proteomes" id="UP000800200"/>
    </source>
</evidence>
<dbReference type="GO" id="GO:0019239">
    <property type="term" value="F:deaminase activity"/>
    <property type="evidence" value="ECO:0007669"/>
    <property type="project" value="TreeGrafter"/>
</dbReference>
<dbReference type="OrthoDB" id="194468at2759"/>
<dbReference type="AlphaFoldDB" id="A0A6A6DHQ1"/>
<dbReference type="GO" id="GO:0046872">
    <property type="term" value="F:metal ion binding"/>
    <property type="evidence" value="ECO:0007669"/>
    <property type="project" value="UniProtKB-KW"/>
</dbReference>
<dbReference type="Gene3D" id="2.30.40.10">
    <property type="entry name" value="Urease, subunit C, domain 1"/>
    <property type="match status" value="1"/>
</dbReference>
<dbReference type="PANTHER" id="PTHR11271">
    <property type="entry name" value="GUANINE DEAMINASE"/>
    <property type="match status" value="1"/>
</dbReference>
<comment type="cofactor">
    <cofactor evidence="1">
        <name>Zn(2+)</name>
        <dbReference type="ChEBI" id="CHEBI:29105"/>
    </cofactor>
</comment>
<accession>A0A6A6DHQ1</accession>
<evidence type="ECO:0000256" key="5">
    <source>
        <dbReference type="SAM" id="SignalP"/>
    </source>
</evidence>
<dbReference type="InterPro" id="IPR011059">
    <property type="entry name" value="Metal-dep_hydrolase_composite"/>
</dbReference>
<dbReference type="EMBL" id="ML994688">
    <property type="protein sequence ID" value="KAF2177480.1"/>
    <property type="molecule type" value="Genomic_DNA"/>
</dbReference>
<keyword evidence="3 7" id="KW-0378">Hydrolase</keyword>
<dbReference type="PANTHER" id="PTHR11271:SF37">
    <property type="entry name" value="FAMILY PROTEIN, PUTATIVE (AFU_ORTHOLOGUE AFUA_4G00460)-RELATED"/>
    <property type="match status" value="1"/>
</dbReference>
<dbReference type="InterPro" id="IPR006680">
    <property type="entry name" value="Amidohydro-rel"/>
</dbReference>
<gene>
    <name evidence="7" type="ORF">K469DRAFT_755122</name>
</gene>
<evidence type="ECO:0000256" key="4">
    <source>
        <dbReference type="ARBA" id="ARBA00022833"/>
    </source>
</evidence>